<dbReference type="EnsemblPlants" id="OPUNC06G01250.1">
    <property type="protein sequence ID" value="OPUNC06G01250.1"/>
    <property type="gene ID" value="OPUNC06G01250"/>
</dbReference>
<reference evidence="3" key="2">
    <citation type="submission" date="2018-05" db="EMBL/GenBank/DDBJ databases">
        <title>OpunRS2 (Oryza punctata Reference Sequence Version 2).</title>
        <authorList>
            <person name="Zhang J."/>
            <person name="Kudrna D."/>
            <person name="Lee S."/>
            <person name="Talag J."/>
            <person name="Welchert J."/>
            <person name="Wing R.A."/>
        </authorList>
    </citation>
    <scope>NUCLEOTIDE SEQUENCE [LARGE SCALE GENOMIC DNA]</scope>
</reference>
<sequence length="805" mass="90666">MGSSTYGGGNGTTTTDYCIDIMANYVQNLTSSYANKSNETSIVATSSIMFILSSLFFILSLFSRVSDVSAVLNPTVRLFLSSSLSLFLPVMSYLFSEAKNNPGDMSSGSGGQQTELSLRARTILTWMLLVELLRKKIETVLVNTGAKGYSSTIEQASRIAWLGYLVFFNLKSSGQRVVFGFLWVIAASELFQRITINEVLKSSYAYGKNAPRLHSYMAHILLHRRDSDDVAGGGGAQLLKNCDYAVMGEEELEMEAGPPEGSSCCELNIQKINAAAAATATADVITVGKIWSLAEARDSPLQRDHRLKRLCLSFALHKLLRRRFENFRFTDAEVRSCRDLIFRGLCNDGTDKEAIAVALFQVLRDEMHFVCEYYHSVLPVVLSSPFFLLANYLMSPILLLAFFLLTFIACNNGDLFYAYRSIKNDNLVLKTGVIRMVRCLFHYIRRSPPALYTTVDLAITILLVLANIYEEIWEFIVCILSNWFMVSLIHLYARDPQRSRLSPTFKAIIRRIIWVRNLMSQPRLQFNQLSMLGGGFLPCRHPLLLQPKIVPKEVKKSIMEYLMNHIDDGHARPLSNGWSMLQANHPEYHSKLSWVCQNDNITEVMLTWHIATTVLEAKFPKQRGATASFQAHRTVATTLSKYCAYLVALKPELLPNNLDGTQRVYGALKKEMKATLGCWRYYFPREIVGRRATVDRLLRDESEGRLEGRTPLMCKGARAGRILFEKATLIDDEAPVWEVLAHIWTELVVFIAPSGEDEVLVKAHRDALGHDAVEFISVLWALTTHTGVTRPCVKPWALIPVENLP</sequence>
<evidence type="ECO:0000256" key="1">
    <source>
        <dbReference type="SAM" id="Phobius"/>
    </source>
</evidence>
<feature type="domain" description="DUF4220" evidence="2">
    <location>
        <begin position="153"/>
        <end position="516"/>
    </location>
</feature>
<keyword evidence="1" id="KW-0812">Transmembrane</keyword>
<keyword evidence="1" id="KW-0472">Membrane</keyword>
<protein>
    <recommendedName>
        <fullName evidence="2">DUF4220 domain-containing protein</fullName>
    </recommendedName>
</protein>
<dbReference type="Gramene" id="OPUNC06G01250.1">
    <property type="protein sequence ID" value="OPUNC06G01250.1"/>
    <property type="gene ID" value="OPUNC06G01250"/>
</dbReference>
<dbReference type="AlphaFoldDB" id="A0A0E0L759"/>
<reference evidence="3" key="1">
    <citation type="submission" date="2015-04" db="UniProtKB">
        <authorList>
            <consortium name="EnsemblPlants"/>
        </authorList>
    </citation>
    <scope>IDENTIFICATION</scope>
</reference>
<organism evidence="3">
    <name type="scientific">Oryza punctata</name>
    <name type="common">Red rice</name>
    <dbReference type="NCBI Taxonomy" id="4537"/>
    <lineage>
        <taxon>Eukaryota</taxon>
        <taxon>Viridiplantae</taxon>
        <taxon>Streptophyta</taxon>
        <taxon>Embryophyta</taxon>
        <taxon>Tracheophyta</taxon>
        <taxon>Spermatophyta</taxon>
        <taxon>Magnoliopsida</taxon>
        <taxon>Liliopsida</taxon>
        <taxon>Poales</taxon>
        <taxon>Poaceae</taxon>
        <taxon>BOP clade</taxon>
        <taxon>Oryzoideae</taxon>
        <taxon>Oryzeae</taxon>
        <taxon>Oryzinae</taxon>
        <taxon>Oryza</taxon>
    </lineage>
</organism>
<dbReference type="InterPro" id="IPR007658">
    <property type="entry name" value="DUF594"/>
</dbReference>
<accession>A0A0E0L759</accession>
<proteinExistence type="predicted"/>
<feature type="transmembrane region" description="Helical" evidence="1">
    <location>
        <begin position="450"/>
        <end position="466"/>
    </location>
</feature>
<name>A0A0E0L759_ORYPU</name>
<keyword evidence="4" id="KW-1185">Reference proteome</keyword>
<feature type="transmembrane region" description="Helical" evidence="1">
    <location>
        <begin position="42"/>
        <end position="63"/>
    </location>
</feature>
<dbReference type="HOGENOM" id="CLU_008762_0_1_1"/>
<keyword evidence="1" id="KW-1133">Transmembrane helix</keyword>
<dbReference type="Pfam" id="PF13968">
    <property type="entry name" value="DUF4220"/>
    <property type="match status" value="1"/>
</dbReference>
<dbReference type="PANTHER" id="PTHR31325">
    <property type="entry name" value="OS01G0798800 PROTEIN-RELATED"/>
    <property type="match status" value="1"/>
</dbReference>
<dbReference type="OMA" id="LIHGANE"/>
<dbReference type="eggNOG" id="ENOG502QSWW">
    <property type="taxonomic scope" value="Eukaryota"/>
</dbReference>
<evidence type="ECO:0000313" key="3">
    <source>
        <dbReference type="EnsemblPlants" id="OPUNC06G01250.1"/>
    </source>
</evidence>
<evidence type="ECO:0000313" key="4">
    <source>
        <dbReference type="Proteomes" id="UP000026962"/>
    </source>
</evidence>
<feature type="transmembrane region" description="Helical" evidence="1">
    <location>
        <begin position="472"/>
        <end position="493"/>
    </location>
</feature>
<evidence type="ECO:0000259" key="2">
    <source>
        <dbReference type="Pfam" id="PF13968"/>
    </source>
</evidence>
<dbReference type="Proteomes" id="UP000026962">
    <property type="component" value="Chromosome 6"/>
</dbReference>
<dbReference type="Pfam" id="PF04578">
    <property type="entry name" value="DUF594"/>
    <property type="match status" value="1"/>
</dbReference>
<dbReference type="STRING" id="4537.A0A0E0L759"/>
<dbReference type="InterPro" id="IPR025315">
    <property type="entry name" value="DUF4220"/>
</dbReference>